<dbReference type="Pfam" id="PF04205">
    <property type="entry name" value="FMN_bind"/>
    <property type="match status" value="1"/>
</dbReference>
<dbReference type="RefSeq" id="WP_115271287.1">
    <property type="nucleotide sequence ID" value="NZ_CASFEE010000021.1"/>
</dbReference>
<evidence type="ECO:0000313" key="3">
    <source>
        <dbReference type="Proteomes" id="UP000255328"/>
    </source>
</evidence>
<gene>
    <name evidence="2" type="ORF">NCTC10723_01788</name>
</gene>
<organism evidence="2 3">
    <name type="scientific">Fusobacterium necrogenes</name>
    <dbReference type="NCBI Taxonomy" id="858"/>
    <lineage>
        <taxon>Bacteria</taxon>
        <taxon>Fusobacteriati</taxon>
        <taxon>Fusobacteriota</taxon>
        <taxon>Fusobacteriia</taxon>
        <taxon>Fusobacteriales</taxon>
        <taxon>Fusobacteriaceae</taxon>
        <taxon>Fusobacterium</taxon>
    </lineage>
</organism>
<dbReference type="EMBL" id="UGGU01000003">
    <property type="protein sequence ID" value="STO32295.1"/>
    <property type="molecule type" value="Genomic_DNA"/>
</dbReference>
<dbReference type="GO" id="GO:0016020">
    <property type="term" value="C:membrane"/>
    <property type="evidence" value="ECO:0007669"/>
    <property type="project" value="InterPro"/>
</dbReference>
<dbReference type="PROSITE" id="PS51257">
    <property type="entry name" value="PROKAR_LIPOPROTEIN"/>
    <property type="match status" value="1"/>
</dbReference>
<accession>A0A377GZD5</accession>
<proteinExistence type="predicted"/>
<dbReference type="GO" id="GO:0010181">
    <property type="term" value="F:FMN binding"/>
    <property type="evidence" value="ECO:0007669"/>
    <property type="project" value="InterPro"/>
</dbReference>
<protein>
    <submittedName>
        <fullName evidence="2">FMN-binding domain</fullName>
    </submittedName>
</protein>
<feature type="domain" description="FMN-binding" evidence="1">
    <location>
        <begin position="39"/>
        <end position="118"/>
    </location>
</feature>
<dbReference type="InterPro" id="IPR007329">
    <property type="entry name" value="FMN-bd"/>
</dbReference>
<dbReference type="Proteomes" id="UP000255328">
    <property type="component" value="Unassembled WGS sequence"/>
</dbReference>
<reference evidence="2 3" key="1">
    <citation type="submission" date="2018-06" db="EMBL/GenBank/DDBJ databases">
        <authorList>
            <consortium name="Pathogen Informatics"/>
            <person name="Doyle S."/>
        </authorList>
    </citation>
    <scope>NUCLEOTIDE SEQUENCE [LARGE SCALE GENOMIC DNA]</scope>
    <source>
        <strain evidence="2 3">NCTC10723</strain>
    </source>
</reference>
<dbReference type="OrthoDB" id="90698at2"/>
<name>A0A377GZD5_9FUSO</name>
<dbReference type="SMART" id="SM00900">
    <property type="entry name" value="FMN_bind"/>
    <property type="match status" value="1"/>
</dbReference>
<dbReference type="AlphaFoldDB" id="A0A377GZD5"/>
<keyword evidence="3" id="KW-1185">Reference proteome</keyword>
<evidence type="ECO:0000259" key="1">
    <source>
        <dbReference type="SMART" id="SM00900"/>
    </source>
</evidence>
<evidence type="ECO:0000313" key="2">
    <source>
        <dbReference type="EMBL" id="STO32295.1"/>
    </source>
</evidence>
<sequence length="119" mass="12899">MDVEKIRKISVIAFIVVGLACIFVEKANAPKEYTGVGEGLYDNINVRILAKRNSKGEVRISDVKYTHGDTPEIADPAIGQLITRLKSTQDISKLDIVAGASYSSEGFITAIEDAISKVE</sequence>
<dbReference type="Gene3D" id="3.90.1010.20">
    <property type="match status" value="1"/>
</dbReference>